<dbReference type="CDD" id="cd00180">
    <property type="entry name" value="PKc"/>
    <property type="match status" value="1"/>
</dbReference>
<feature type="transmembrane region" description="Helical" evidence="1">
    <location>
        <begin position="238"/>
        <end position="256"/>
    </location>
</feature>
<dbReference type="InterPro" id="IPR011009">
    <property type="entry name" value="Kinase-like_dom_sf"/>
</dbReference>
<protein>
    <recommendedName>
        <fullName evidence="2">Protein kinase domain-containing protein</fullName>
    </recommendedName>
</protein>
<dbReference type="Proteomes" id="UP000887043">
    <property type="component" value="Unassembled WGS sequence"/>
</dbReference>
<proteinExistence type="predicted"/>
<organism evidence="3 4">
    <name type="scientific">Segatella bryantii</name>
    <name type="common">Prevotella bryantii</name>
    <dbReference type="NCBI Taxonomy" id="77095"/>
    <lineage>
        <taxon>Bacteria</taxon>
        <taxon>Pseudomonadati</taxon>
        <taxon>Bacteroidota</taxon>
        <taxon>Bacteroidia</taxon>
        <taxon>Bacteroidales</taxon>
        <taxon>Prevotellaceae</taxon>
        <taxon>Segatella</taxon>
    </lineage>
</organism>
<name>A0AA37HZ16_SEGBR</name>
<dbReference type="GO" id="GO:0004674">
    <property type="term" value="F:protein serine/threonine kinase activity"/>
    <property type="evidence" value="ECO:0007669"/>
    <property type="project" value="InterPro"/>
</dbReference>
<evidence type="ECO:0000313" key="3">
    <source>
        <dbReference type="EMBL" id="GJG28968.1"/>
    </source>
</evidence>
<dbReference type="InterPro" id="IPR045269">
    <property type="entry name" value="Atg1-like"/>
</dbReference>
<dbReference type="PANTHER" id="PTHR24348">
    <property type="entry name" value="SERINE/THREONINE-PROTEIN KINASE UNC-51-RELATED"/>
    <property type="match status" value="1"/>
</dbReference>
<dbReference type="Pfam" id="PF00069">
    <property type="entry name" value="Pkinase"/>
    <property type="match status" value="1"/>
</dbReference>
<keyword evidence="1" id="KW-1133">Transmembrane helix</keyword>
<dbReference type="Gene3D" id="1.10.510.10">
    <property type="entry name" value="Transferase(Phosphotransferase) domain 1"/>
    <property type="match status" value="1"/>
</dbReference>
<keyword evidence="1" id="KW-0812">Transmembrane</keyword>
<dbReference type="InterPro" id="IPR000719">
    <property type="entry name" value="Prot_kinase_dom"/>
</dbReference>
<dbReference type="GO" id="GO:0005524">
    <property type="term" value="F:ATP binding"/>
    <property type="evidence" value="ECO:0007669"/>
    <property type="project" value="InterPro"/>
</dbReference>
<dbReference type="AlphaFoldDB" id="A0AA37HZ16"/>
<dbReference type="PROSITE" id="PS50011">
    <property type="entry name" value="PROTEIN_KINASE_DOM"/>
    <property type="match status" value="1"/>
</dbReference>
<evidence type="ECO:0000259" key="2">
    <source>
        <dbReference type="PROSITE" id="PS50011"/>
    </source>
</evidence>
<accession>A0AA37HZ16</accession>
<evidence type="ECO:0000313" key="4">
    <source>
        <dbReference type="Proteomes" id="UP000887043"/>
    </source>
</evidence>
<dbReference type="GO" id="GO:0005737">
    <property type="term" value="C:cytoplasm"/>
    <property type="evidence" value="ECO:0007669"/>
    <property type="project" value="TreeGrafter"/>
</dbReference>
<keyword evidence="1" id="KW-0472">Membrane</keyword>
<gene>
    <name evidence="3" type="ORF">PRRU23_26680</name>
</gene>
<dbReference type="EMBL" id="BPTR01000001">
    <property type="protein sequence ID" value="GJG28968.1"/>
    <property type="molecule type" value="Genomic_DNA"/>
</dbReference>
<reference evidence="3" key="1">
    <citation type="submission" date="2021-08" db="EMBL/GenBank/DDBJ databases">
        <title>Prevotella lacticifex sp. nov., isolated from rumen of cow.</title>
        <authorList>
            <person name="Shinkai T."/>
            <person name="Ikeyama N."/>
            <person name="Kumagai M."/>
            <person name="Ohmori H."/>
            <person name="Sakamoto M."/>
            <person name="Ohkuma M."/>
            <person name="Mitsumori M."/>
        </authorList>
    </citation>
    <scope>NUCLEOTIDE SEQUENCE</scope>
    <source>
        <strain evidence="3">DSM 11371</strain>
    </source>
</reference>
<dbReference type="RefSeq" id="WP_050787894.1">
    <property type="nucleotide sequence ID" value="NZ_BPTR01000001.1"/>
</dbReference>
<comment type="caution">
    <text evidence="3">The sequence shown here is derived from an EMBL/GenBank/DDBJ whole genome shotgun (WGS) entry which is preliminary data.</text>
</comment>
<feature type="domain" description="Protein kinase" evidence="2">
    <location>
        <begin position="7"/>
        <end position="320"/>
    </location>
</feature>
<sequence length="396" mass="43439">MSEEMNYTEIKQIRSKGIYAYYSCQSGKDTYILKGLKLEYQSRKQFAHLLQREYKKCSALNHEGIVKYIDLIETENQGTCIVLEYINGRSLKEYIQERHSDEEKFAVLHQLASAVDYLHKNKVVHGNLKPSNILITNQGDQVKLIDFRFLDTDESAEQSVSLKYLAPELRDGTMTVDGYADIYSIGMLLKDMNLGSMATKVIERCCSFGRYERYEQAEDAIQALEHGGNHGGELNLKLVGGIVGAAVIVLAIFLAVTQFGGDVTAADDTAQTDSTETVASENGDASANGNAAYADAQASAPAQTPAPDQAAATVENQPAAATASDAVNQIQGAVTADLDKIFAPYINGVKQGYPGKQVARYYKGILRAYQLKGADLEAFDKFFADYINGKKAQLKK</sequence>
<dbReference type="SUPFAM" id="SSF56112">
    <property type="entry name" value="Protein kinase-like (PK-like)"/>
    <property type="match status" value="1"/>
</dbReference>
<evidence type="ECO:0000256" key="1">
    <source>
        <dbReference type="SAM" id="Phobius"/>
    </source>
</evidence>